<protein>
    <submittedName>
        <fullName evidence="1">Uncharacterized protein</fullName>
    </submittedName>
</protein>
<keyword evidence="2" id="KW-1185">Reference proteome</keyword>
<sequence>MDSLRLHTPHESPHKTGLEKALSDVILFPVPSRLYILQNLLTYQSILCRQQVQLERLVSGHYDNDAFILGEGICDGVLGGGIHRTGNSSGIKIDSLQPKALESAFLLDVQNIACSEQHVAWVIVRFGSD</sequence>
<accession>A0ABR2QA89</accession>
<dbReference type="Proteomes" id="UP001396334">
    <property type="component" value="Unassembled WGS sequence"/>
</dbReference>
<reference evidence="1 2" key="1">
    <citation type="journal article" date="2024" name="G3 (Bethesda)">
        <title>Genome assembly of Hibiscus sabdariffa L. provides insights into metabolisms of medicinal natural products.</title>
        <authorList>
            <person name="Kim T."/>
        </authorList>
    </citation>
    <scope>NUCLEOTIDE SEQUENCE [LARGE SCALE GENOMIC DNA]</scope>
    <source>
        <strain evidence="1">TK-2024</strain>
        <tissue evidence="1">Old leaves</tissue>
    </source>
</reference>
<organism evidence="1 2">
    <name type="scientific">Hibiscus sabdariffa</name>
    <name type="common">roselle</name>
    <dbReference type="NCBI Taxonomy" id="183260"/>
    <lineage>
        <taxon>Eukaryota</taxon>
        <taxon>Viridiplantae</taxon>
        <taxon>Streptophyta</taxon>
        <taxon>Embryophyta</taxon>
        <taxon>Tracheophyta</taxon>
        <taxon>Spermatophyta</taxon>
        <taxon>Magnoliopsida</taxon>
        <taxon>eudicotyledons</taxon>
        <taxon>Gunneridae</taxon>
        <taxon>Pentapetalae</taxon>
        <taxon>rosids</taxon>
        <taxon>malvids</taxon>
        <taxon>Malvales</taxon>
        <taxon>Malvaceae</taxon>
        <taxon>Malvoideae</taxon>
        <taxon>Hibiscus</taxon>
    </lineage>
</organism>
<evidence type="ECO:0000313" key="2">
    <source>
        <dbReference type="Proteomes" id="UP001396334"/>
    </source>
</evidence>
<gene>
    <name evidence="1" type="ORF">V6N11_012154</name>
</gene>
<dbReference type="EMBL" id="JBBPBN010000042">
    <property type="protein sequence ID" value="KAK8997603.1"/>
    <property type="molecule type" value="Genomic_DNA"/>
</dbReference>
<proteinExistence type="predicted"/>
<comment type="caution">
    <text evidence="1">The sequence shown here is derived from an EMBL/GenBank/DDBJ whole genome shotgun (WGS) entry which is preliminary data.</text>
</comment>
<name>A0ABR2QA89_9ROSI</name>
<evidence type="ECO:0000313" key="1">
    <source>
        <dbReference type="EMBL" id="KAK8997603.1"/>
    </source>
</evidence>